<dbReference type="Proteomes" id="UP000287166">
    <property type="component" value="Unassembled WGS sequence"/>
</dbReference>
<keyword evidence="2" id="KW-0732">Signal</keyword>
<dbReference type="OrthoDB" id="2953532at2759"/>
<dbReference type="InParanoid" id="A0A401GYB3"/>
<gene>
    <name evidence="3" type="ORF">SCP_1003960</name>
</gene>
<accession>A0A401GYB3</accession>
<feature type="chain" id="PRO_5019404815" description="Extracellular membrane protein CFEM domain-containing protein" evidence="2">
    <location>
        <begin position="22"/>
        <end position="170"/>
    </location>
</feature>
<organism evidence="3 4">
    <name type="scientific">Sparassis crispa</name>
    <dbReference type="NCBI Taxonomy" id="139825"/>
    <lineage>
        <taxon>Eukaryota</taxon>
        <taxon>Fungi</taxon>
        <taxon>Dikarya</taxon>
        <taxon>Basidiomycota</taxon>
        <taxon>Agaricomycotina</taxon>
        <taxon>Agaricomycetes</taxon>
        <taxon>Polyporales</taxon>
        <taxon>Sparassidaceae</taxon>
        <taxon>Sparassis</taxon>
    </lineage>
</organism>
<evidence type="ECO:0000256" key="2">
    <source>
        <dbReference type="SAM" id="SignalP"/>
    </source>
</evidence>
<feature type="signal peptide" evidence="2">
    <location>
        <begin position="1"/>
        <end position="21"/>
    </location>
</feature>
<dbReference type="AlphaFoldDB" id="A0A401GYB3"/>
<proteinExistence type="predicted"/>
<dbReference type="EMBL" id="BFAD01000010">
    <property type="protein sequence ID" value="GBE87149.1"/>
    <property type="molecule type" value="Genomic_DNA"/>
</dbReference>
<keyword evidence="1" id="KW-0472">Membrane</keyword>
<keyword evidence="1" id="KW-1133">Transmembrane helix</keyword>
<dbReference type="STRING" id="139825.A0A401GYB3"/>
<sequence length="170" mass="17334">MHSFFNLFFTLVAVLAGRALALNITIGGSLGVIPATQFLNVSDATLASDCQTQCAPGFTAIQACTDDVCLCDMSTVTAVTACEQCMFNDLISKNTVSSDPRAGSATALSAYAAACLASVNVTVPTTEITLTLPSDWDGPFGLGLDTAGTVITLIAGILLAGGSLTILNTM</sequence>
<protein>
    <recommendedName>
        <fullName evidence="5">Extracellular membrane protein CFEM domain-containing protein</fullName>
    </recommendedName>
</protein>
<feature type="transmembrane region" description="Helical" evidence="1">
    <location>
        <begin position="146"/>
        <end position="167"/>
    </location>
</feature>
<reference evidence="3 4" key="1">
    <citation type="journal article" date="2018" name="Sci. Rep.">
        <title>Genome sequence of the cauliflower mushroom Sparassis crispa (Hanabiratake) and its association with beneficial usage.</title>
        <authorList>
            <person name="Kiyama R."/>
            <person name="Furutani Y."/>
            <person name="Kawaguchi K."/>
            <person name="Nakanishi T."/>
        </authorList>
    </citation>
    <scope>NUCLEOTIDE SEQUENCE [LARGE SCALE GENOMIC DNA]</scope>
</reference>
<keyword evidence="1" id="KW-0812">Transmembrane</keyword>
<evidence type="ECO:0008006" key="5">
    <source>
        <dbReference type="Google" id="ProtNLM"/>
    </source>
</evidence>
<dbReference type="RefSeq" id="XP_027618062.1">
    <property type="nucleotide sequence ID" value="XM_027762261.1"/>
</dbReference>
<name>A0A401GYB3_9APHY</name>
<dbReference type="GeneID" id="38784066"/>
<evidence type="ECO:0000313" key="4">
    <source>
        <dbReference type="Proteomes" id="UP000287166"/>
    </source>
</evidence>
<evidence type="ECO:0000313" key="3">
    <source>
        <dbReference type="EMBL" id="GBE87149.1"/>
    </source>
</evidence>
<comment type="caution">
    <text evidence="3">The sequence shown here is derived from an EMBL/GenBank/DDBJ whole genome shotgun (WGS) entry which is preliminary data.</text>
</comment>
<keyword evidence="4" id="KW-1185">Reference proteome</keyword>
<evidence type="ECO:0000256" key="1">
    <source>
        <dbReference type="SAM" id="Phobius"/>
    </source>
</evidence>